<feature type="domain" description="Tag1-like fifth Ig-like" evidence="1">
    <location>
        <begin position="18"/>
        <end position="126"/>
    </location>
</feature>
<comment type="caution">
    <text evidence="2">The sequence shown here is derived from an EMBL/GenBank/DDBJ whole genome shotgun (WGS) entry which is preliminary data.</text>
</comment>
<proteinExistence type="predicted"/>
<gene>
    <name evidence="2" type="ORF">Cantr_01383</name>
</gene>
<sequence length="145" mass="16593">MEQVNVKDLTVYSPPDLRKKFIVDAMVYPLSSEVEVTIFNPIQNAEIVVEVYTALAKTHDEDQIDLGHLSHRERLVIPPGLYKTPKLPIKIEPLGMDVLKKYWNGELNVEVDVAFKVEIDQFDVQLFYKGDIDTRVGTHILLENS</sequence>
<accession>A0A367YHK4</accession>
<evidence type="ECO:0000313" key="2">
    <source>
        <dbReference type="EMBL" id="RCK65366.1"/>
    </source>
</evidence>
<evidence type="ECO:0000313" key="3">
    <source>
        <dbReference type="Proteomes" id="UP000253472"/>
    </source>
</evidence>
<reference evidence="2 3" key="1">
    <citation type="submission" date="2018-06" db="EMBL/GenBank/DDBJ databases">
        <title>Whole genome sequencing of Candida tropicalis (genome annotated by CSBL at Korea University).</title>
        <authorList>
            <person name="Ahn J."/>
        </authorList>
    </citation>
    <scope>NUCLEOTIDE SEQUENCE [LARGE SCALE GENOMIC DNA]</scope>
    <source>
        <strain evidence="2 3">ATCC 20962</strain>
    </source>
</reference>
<evidence type="ECO:0000259" key="1">
    <source>
        <dbReference type="Pfam" id="PF26153"/>
    </source>
</evidence>
<dbReference type="Pfam" id="PF26153">
    <property type="entry name" value="LEA-2L_5"/>
    <property type="match status" value="1"/>
</dbReference>
<dbReference type="OrthoDB" id="5596576at2759"/>
<organism evidence="2 3">
    <name type="scientific">Candida viswanathii</name>
    <dbReference type="NCBI Taxonomy" id="5486"/>
    <lineage>
        <taxon>Eukaryota</taxon>
        <taxon>Fungi</taxon>
        <taxon>Dikarya</taxon>
        <taxon>Ascomycota</taxon>
        <taxon>Saccharomycotina</taxon>
        <taxon>Pichiomycetes</taxon>
        <taxon>Debaryomycetaceae</taxon>
        <taxon>Candida/Lodderomyces clade</taxon>
        <taxon>Candida</taxon>
    </lineage>
</organism>
<dbReference type="AlphaFoldDB" id="A0A367YHK4"/>
<protein>
    <recommendedName>
        <fullName evidence="1">Tag1-like fifth Ig-like domain-containing protein</fullName>
    </recommendedName>
</protein>
<keyword evidence="3" id="KW-1185">Reference proteome</keyword>
<dbReference type="InterPro" id="IPR059066">
    <property type="entry name" value="Ig_Tag1-like_5th"/>
</dbReference>
<dbReference type="Proteomes" id="UP000253472">
    <property type="component" value="Unassembled WGS sequence"/>
</dbReference>
<name>A0A367YHK4_9ASCO</name>
<dbReference type="EMBL" id="QLNQ01000020">
    <property type="protein sequence ID" value="RCK65366.1"/>
    <property type="molecule type" value="Genomic_DNA"/>
</dbReference>
<dbReference type="STRING" id="5486.A0A367YHK4"/>